<evidence type="ECO:0000313" key="2">
    <source>
        <dbReference type="Proteomes" id="UP000046392"/>
    </source>
</evidence>
<organism evidence="2 3">
    <name type="scientific">Strongyloides papillosus</name>
    <name type="common">Intestinal threadworm</name>
    <dbReference type="NCBI Taxonomy" id="174720"/>
    <lineage>
        <taxon>Eukaryota</taxon>
        <taxon>Metazoa</taxon>
        <taxon>Ecdysozoa</taxon>
        <taxon>Nematoda</taxon>
        <taxon>Chromadorea</taxon>
        <taxon>Rhabditida</taxon>
        <taxon>Tylenchina</taxon>
        <taxon>Panagrolaimomorpha</taxon>
        <taxon>Strongyloidoidea</taxon>
        <taxon>Strongyloididae</taxon>
        <taxon>Strongyloides</taxon>
    </lineage>
</organism>
<name>A0A0N5BDN3_STREA</name>
<keyword evidence="1" id="KW-1133">Transmembrane helix</keyword>
<keyword evidence="2" id="KW-1185">Reference proteome</keyword>
<feature type="transmembrane region" description="Helical" evidence="1">
    <location>
        <begin position="45"/>
        <end position="66"/>
    </location>
</feature>
<reference evidence="3" key="1">
    <citation type="submission" date="2017-02" db="UniProtKB">
        <authorList>
            <consortium name="WormBaseParasite"/>
        </authorList>
    </citation>
    <scope>IDENTIFICATION</scope>
</reference>
<feature type="transmembrane region" description="Helical" evidence="1">
    <location>
        <begin position="12"/>
        <end position="33"/>
    </location>
</feature>
<protein>
    <submittedName>
        <fullName evidence="3">7TM_GPCR_Srx domain-containing protein</fullName>
    </submittedName>
</protein>
<evidence type="ECO:0000313" key="3">
    <source>
        <dbReference type="WBParaSite" id="SPAL_0000411600.1"/>
    </source>
</evidence>
<accession>A0A0N5BDN3</accession>
<keyword evidence="1" id="KW-0472">Membrane</keyword>
<keyword evidence="1" id="KW-0812">Transmembrane</keyword>
<sequence>MFTTILSIVNLVIQFTLGIIAVIANVSLLYIAINNKIFSKNYANFAIFLVCFSNLIYTFATVIETFDDLFPFAEYVYNQNDLYKCLTFLMAFIFGYQMRDSTSIFIQLNKLIAVKWPLFFRKTRLMVTLLLLIQKYLLF</sequence>
<proteinExistence type="predicted"/>
<dbReference type="Proteomes" id="UP000046392">
    <property type="component" value="Unplaced"/>
</dbReference>
<dbReference type="AlphaFoldDB" id="A0A0N5BDN3"/>
<evidence type="ECO:0000256" key="1">
    <source>
        <dbReference type="SAM" id="Phobius"/>
    </source>
</evidence>
<dbReference type="WBParaSite" id="SPAL_0000411600.1">
    <property type="protein sequence ID" value="SPAL_0000411600.1"/>
    <property type="gene ID" value="SPAL_0000411600"/>
</dbReference>